<protein>
    <submittedName>
        <fullName evidence="3">ImmA/IrrE family metallo-endopeptidase</fullName>
    </submittedName>
</protein>
<name>A0AAU2JUS1_9ACTN</name>
<dbReference type="Gene3D" id="1.10.260.40">
    <property type="entry name" value="lambda repressor-like DNA-binding domains"/>
    <property type="match status" value="1"/>
</dbReference>
<dbReference type="SUPFAM" id="SSF47413">
    <property type="entry name" value="lambda repressor-like DNA-binding domains"/>
    <property type="match status" value="1"/>
</dbReference>
<dbReference type="GO" id="GO:0003677">
    <property type="term" value="F:DNA binding"/>
    <property type="evidence" value="ECO:0007669"/>
    <property type="project" value="InterPro"/>
</dbReference>
<dbReference type="PROSITE" id="PS50943">
    <property type="entry name" value="HTH_CROC1"/>
    <property type="match status" value="1"/>
</dbReference>
<reference evidence="3" key="1">
    <citation type="submission" date="2022-10" db="EMBL/GenBank/DDBJ databases">
        <title>The complete genomes of actinobacterial strains from the NBC collection.</title>
        <authorList>
            <person name="Joergensen T.S."/>
            <person name="Alvarez Arevalo M."/>
            <person name="Sterndorff E.B."/>
            <person name="Faurdal D."/>
            <person name="Vuksanovic O."/>
            <person name="Mourched A.-S."/>
            <person name="Charusanti P."/>
            <person name="Shaw S."/>
            <person name="Blin K."/>
            <person name="Weber T."/>
        </authorList>
    </citation>
    <scope>NUCLEOTIDE SEQUENCE</scope>
    <source>
        <strain evidence="3">NBC_00049</strain>
    </source>
</reference>
<dbReference type="InterPro" id="IPR052345">
    <property type="entry name" value="Rad_response_metalloprotease"/>
</dbReference>
<dbReference type="PANTHER" id="PTHR43236">
    <property type="entry name" value="ANTITOXIN HIGA1"/>
    <property type="match status" value="1"/>
</dbReference>
<dbReference type="InterPro" id="IPR010359">
    <property type="entry name" value="IrrE_HExxH"/>
</dbReference>
<evidence type="ECO:0000259" key="2">
    <source>
        <dbReference type="PROSITE" id="PS50943"/>
    </source>
</evidence>
<evidence type="ECO:0000313" key="3">
    <source>
        <dbReference type="EMBL" id="WTU76542.1"/>
    </source>
</evidence>
<sequence>MRDQKSLVADPGMLTLARDSRGWTQSELADEMTRLDGSRITQGYVSRAEAGRIPVREGRVQLFADALRYTADTLCRATDTAGTGVGLVHHRKRASLGAPALRRIHATLTLTRLQVDSLARAADLHRNDRFRRVEVNDFDTPADAAETMREEWNVPAGPIEDMVALLEDAGALVVVRDLCTTELDAVSQWPPGGYPLILLNSHAPGDRSRFSLAHELGHLVMHGEPGEGRVQEDQANRFAAEFLMPHDAVLPELKPGIDVSRLLDLKARWGVSMAALIRRAMDLGVISEWQYRTLAVELSALGYRTNEPTTIRRETPRRLAQAVTRLEEQLHLSPTETAHLAGLGREEFHEIYLCASSPSGHKDVPDSSAR</sequence>
<comment type="similarity">
    <text evidence="1">Belongs to the short-chain fatty acyl-CoA assimilation regulator (ScfR) family.</text>
</comment>
<dbReference type="PANTHER" id="PTHR43236:SF1">
    <property type="entry name" value="BLL7220 PROTEIN"/>
    <property type="match status" value="1"/>
</dbReference>
<feature type="domain" description="HTH cro/C1-type" evidence="2">
    <location>
        <begin position="14"/>
        <end position="74"/>
    </location>
</feature>
<dbReference type="Pfam" id="PF06114">
    <property type="entry name" value="Peptidase_M78"/>
    <property type="match status" value="1"/>
</dbReference>
<dbReference type="Pfam" id="PF01381">
    <property type="entry name" value="HTH_3"/>
    <property type="match status" value="1"/>
</dbReference>
<dbReference type="InterPro" id="IPR010982">
    <property type="entry name" value="Lambda_DNA-bd_dom_sf"/>
</dbReference>
<organism evidence="3">
    <name type="scientific">Streptomyces sp. NBC_00049</name>
    <dbReference type="NCBI Taxonomy" id="2903617"/>
    <lineage>
        <taxon>Bacteria</taxon>
        <taxon>Bacillati</taxon>
        <taxon>Actinomycetota</taxon>
        <taxon>Actinomycetes</taxon>
        <taxon>Kitasatosporales</taxon>
        <taxon>Streptomycetaceae</taxon>
        <taxon>Streptomyces</taxon>
    </lineage>
</organism>
<dbReference type="InterPro" id="IPR001387">
    <property type="entry name" value="Cro/C1-type_HTH"/>
</dbReference>
<dbReference type="Gene3D" id="1.10.10.2910">
    <property type="match status" value="1"/>
</dbReference>
<accession>A0AAU2JUS1</accession>
<gene>
    <name evidence="3" type="ORF">OG327_26220</name>
</gene>
<proteinExistence type="inferred from homology"/>
<dbReference type="SMART" id="SM00530">
    <property type="entry name" value="HTH_XRE"/>
    <property type="match status" value="1"/>
</dbReference>
<dbReference type="AlphaFoldDB" id="A0AAU2JUS1"/>
<dbReference type="CDD" id="cd00093">
    <property type="entry name" value="HTH_XRE"/>
    <property type="match status" value="1"/>
</dbReference>
<dbReference type="EMBL" id="CP108264">
    <property type="protein sequence ID" value="WTU76542.1"/>
    <property type="molecule type" value="Genomic_DNA"/>
</dbReference>
<evidence type="ECO:0000256" key="1">
    <source>
        <dbReference type="ARBA" id="ARBA00007227"/>
    </source>
</evidence>